<organism evidence="1">
    <name type="scientific">Streptomyces sp. R41</name>
    <dbReference type="NCBI Taxonomy" id="3238632"/>
    <lineage>
        <taxon>Bacteria</taxon>
        <taxon>Bacillati</taxon>
        <taxon>Actinomycetota</taxon>
        <taxon>Actinomycetes</taxon>
        <taxon>Kitasatosporales</taxon>
        <taxon>Streptomycetaceae</taxon>
        <taxon>Streptomyces</taxon>
    </lineage>
</organism>
<name>A0AB39RTM0_9ACTN</name>
<dbReference type="RefSeq" id="WP_369251252.1">
    <property type="nucleotide sequence ID" value="NZ_CP163443.1"/>
</dbReference>
<dbReference type="AlphaFoldDB" id="A0AB39RTM0"/>
<proteinExistence type="predicted"/>
<sequence length="184" mass="19891">MRRRKSINLLDVDSVAALPGLDVPMSGFQPGNAAKDIADTVTRSIADPTVYATAARSLLKALEGHPRTRLHRSAHGAPPAWTPPGPADHVRPGCPGVLHHFGPARRDRQLHHAIRFARGRANVLCILQPALVRRLSARTITVGRGMLSRYAGREFTDLEGDEAGVRHLDAGRGGGILHRAVRRA</sequence>
<gene>
    <name evidence="1" type="ORF">AB5J53_44425</name>
</gene>
<dbReference type="EMBL" id="CP163443">
    <property type="protein sequence ID" value="XDQ58195.1"/>
    <property type="molecule type" value="Genomic_DNA"/>
</dbReference>
<evidence type="ECO:0000313" key="1">
    <source>
        <dbReference type="EMBL" id="XDQ58195.1"/>
    </source>
</evidence>
<reference evidence="1" key="1">
    <citation type="submission" date="2024-07" db="EMBL/GenBank/DDBJ databases">
        <authorList>
            <person name="Yu S.T."/>
        </authorList>
    </citation>
    <scope>NUCLEOTIDE SEQUENCE</scope>
    <source>
        <strain evidence="1">R41</strain>
    </source>
</reference>
<protein>
    <submittedName>
        <fullName evidence="1">Uncharacterized protein</fullName>
    </submittedName>
</protein>
<accession>A0AB39RTM0</accession>